<dbReference type="Pfam" id="PF13472">
    <property type="entry name" value="Lipase_GDSL_2"/>
    <property type="match status" value="1"/>
</dbReference>
<dbReference type="PANTHER" id="PTHR30383:SF2">
    <property type="entry name" value="CELLULOSE-BINDING PROTEIN"/>
    <property type="match status" value="1"/>
</dbReference>
<dbReference type="PANTHER" id="PTHR30383">
    <property type="entry name" value="THIOESTERASE 1/PROTEASE 1/LYSOPHOSPHOLIPASE L1"/>
    <property type="match status" value="1"/>
</dbReference>
<dbReference type="Gene3D" id="2.60.40.10">
    <property type="entry name" value="Immunoglobulins"/>
    <property type="match status" value="1"/>
</dbReference>
<evidence type="ECO:0000313" key="2">
    <source>
        <dbReference type="EMBL" id="MFD2248386.1"/>
    </source>
</evidence>
<dbReference type="InterPro" id="IPR036514">
    <property type="entry name" value="SGNH_hydro_sf"/>
</dbReference>
<dbReference type="InterPro" id="IPR013830">
    <property type="entry name" value="SGNH_hydro"/>
</dbReference>
<dbReference type="RefSeq" id="WP_250431632.1">
    <property type="nucleotide sequence ID" value="NZ_JALPRR010000004.1"/>
</dbReference>
<comment type="caution">
    <text evidence="2">The sequence shown here is derived from an EMBL/GenBank/DDBJ whole genome shotgun (WGS) entry which is preliminary data.</text>
</comment>
<dbReference type="SUPFAM" id="SSF52266">
    <property type="entry name" value="SGNH hydrolase"/>
    <property type="match status" value="1"/>
</dbReference>
<accession>A0ABW5D1W0</accession>
<protein>
    <submittedName>
        <fullName evidence="2">GDSL-type esterase/lipase family protein</fullName>
    </submittedName>
</protein>
<gene>
    <name evidence="2" type="ORF">ACFSKP_19120</name>
</gene>
<reference evidence="3" key="1">
    <citation type="journal article" date="2019" name="Int. J. Syst. Evol. Microbiol.">
        <title>The Global Catalogue of Microorganisms (GCM) 10K type strain sequencing project: providing services to taxonomists for standard genome sequencing and annotation.</title>
        <authorList>
            <consortium name="The Broad Institute Genomics Platform"/>
            <consortium name="The Broad Institute Genome Sequencing Center for Infectious Disease"/>
            <person name="Wu L."/>
            <person name="Ma J."/>
        </authorList>
    </citation>
    <scope>NUCLEOTIDE SEQUENCE [LARGE SCALE GENOMIC DNA]</scope>
    <source>
        <strain evidence="3">CGMCC 4.1782</strain>
    </source>
</reference>
<dbReference type="CDD" id="cd01833">
    <property type="entry name" value="XynB_like"/>
    <property type="match status" value="1"/>
</dbReference>
<dbReference type="InterPro" id="IPR013783">
    <property type="entry name" value="Ig-like_fold"/>
</dbReference>
<dbReference type="InterPro" id="IPR051532">
    <property type="entry name" value="Ester_Hydrolysis_Enzymes"/>
</dbReference>
<dbReference type="Proteomes" id="UP001597374">
    <property type="component" value="Unassembled WGS sequence"/>
</dbReference>
<dbReference type="EMBL" id="JBHUIM010000003">
    <property type="protein sequence ID" value="MFD2248386.1"/>
    <property type="molecule type" value="Genomic_DNA"/>
</dbReference>
<organism evidence="2 3">
    <name type="scientific">Pontibacter ruber</name>
    <dbReference type="NCBI Taxonomy" id="1343895"/>
    <lineage>
        <taxon>Bacteria</taxon>
        <taxon>Pseudomonadati</taxon>
        <taxon>Bacteroidota</taxon>
        <taxon>Cytophagia</taxon>
        <taxon>Cytophagales</taxon>
        <taxon>Hymenobacteraceae</taxon>
        <taxon>Pontibacter</taxon>
    </lineage>
</organism>
<evidence type="ECO:0000259" key="1">
    <source>
        <dbReference type="Pfam" id="PF13472"/>
    </source>
</evidence>
<sequence>MLLYLHALSFFKTLKLILFLFMMMPATVSAQALRIMPLGNSITQGDNEHPSYRYPLWKMLTEAGVEFEYVGSHDVNFEGNPEFPDHNGQTYSNRNEGHWGWRIDQILHGHEDERDKGRLKEWLRGYTPDVVLMHLGSNDVMQEQPVEETIQELEEVVSEIRKTNPNVTILMAKILPIWIEKVGQNTIDRWSNYNEQIPLLARRLNSDQSPVIVVDQTVDFDPTEGADTWDGVHPNASGEEKMALRWFEALDPVITPLPVELFDFKGIVAKSGIQLHWKTASETNNAHFNIERSEDGKNFKVIGKVNGSGNSNTTLAYTFTDKSAHTGTLYYRLKQVDFDGQYETSNVIAVNRHTTGTEPLVYLTKAHGGPAMLHAANLLPEEEVQAHIYTLDGKLLHSIFTKADEVGRIAQEIVFAAAQQTGVYLLKTTVNTKTFAKKYRLE</sequence>
<proteinExistence type="predicted"/>
<evidence type="ECO:0000313" key="3">
    <source>
        <dbReference type="Proteomes" id="UP001597374"/>
    </source>
</evidence>
<name>A0ABW5D1W0_9BACT</name>
<keyword evidence="3" id="KW-1185">Reference proteome</keyword>
<feature type="domain" description="SGNH hydrolase-type esterase" evidence="1">
    <location>
        <begin position="38"/>
        <end position="240"/>
    </location>
</feature>
<dbReference type="Gene3D" id="3.40.50.1110">
    <property type="entry name" value="SGNH hydrolase"/>
    <property type="match status" value="1"/>
</dbReference>